<accession>A0ABT8G7K8</accession>
<feature type="signal peptide" evidence="1">
    <location>
        <begin position="1"/>
        <end position="19"/>
    </location>
</feature>
<evidence type="ECO:0000313" key="3">
    <source>
        <dbReference type="Proteomes" id="UP001172728"/>
    </source>
</evidence>
<name>A0ABT8G7K8_9MICO</name>
<organism evidence="2 3">
    <name type="scientific">Demequina litoralis</name>
    <dbReference type="NCBI Taxonomy" id="3051660"/>
    <lineage>
        <taxon>Bacteria</taxon>
        <taxon>Bacillati</taxon>
        <taxon>Actinomycetota</taxon>
        <taxon>Actinomycetes</taxon>
        <taxon>Micrococcales</taxon>
        <taxon>Demequinaceae</taxon>
        <taxon>Demequina</taxon>
    </lineage>
</organism>
<evidence type="ECO:0008006" key="4">
    <source>
        <dbReference type="Google" id="ProtNLM"/>
    </source>
</evidence>
<dbReference type="PROSITE" id="PS51257">
    <property type="entry name" value="PROKAR_LIPOPROTEIN"/>
    <property type="match status" value="1"/>
</dbReference>
<feature type="chain" id="PRO_5046352002" description="Secreted protein" evidence="1">
    <location>
        <begin position="20"/>
        <end position="116"/>
    </location>
</feature>
<sequence length="116" mass="11862">MRKHLSTLAIVTVAAAALAACDNVTVISQEDLDACQDLGAAAIESNTLTVKVDSADQAADMAACLDEHTTAPDGSYELLTDSANTAALTGEGLQIDIGSWSVVSGTPSPDWEINIG</sequence>
<evidence type="ECO:0000313" key="2">
    <source>
        <dbReference type="EMBL" id="MDN4475140.1"/>
    </source>
</evidence>
<keyword evidence="3" id="KW-1185">Reference proteome</keyword>
<dbReference type="Proteomes" id="UP001172728">
    <property type="component" value="Unassembled WGS sequence"/>
</dbReference>
<dbReference type="EMBL" id="JAUHPW010000003">
    <property type="protein sequence ID" value="MDN4475140.1"/>
    <property type="molecule type" value="Genomic_DNA"/>
</dbReference>
<proteinExistence type="predicted"/>
<reference evidence="2" key="1">
    <citation type="submission" date="2023-06" db="EMBL/GenBank/DDBJ databases">
        <title>Sysu t00192.</title>
        <authorList>
            <person name="Gao L."/>
            <person name="Fang B.-Z."/>
            <person name="Li W.-J."/>
        </authorList>
    </citation>
    <scope>NUCLEOTIDE SEQUENCE</scope>
    <source>
        <strain evidence="2">SYSU T00192</strain>
    </source>
</reference>
<protein>
    <recommendedName>
        <fullName evidence="4">Secreted protein</fullName>
    </recommendedName>
</protein>
<dbReference type="RefSeq" id="WP_301131592.1">
    <property type="nucleotide sequence ID" value="NZ_JAUHPW010000003.1"/>
</dbReference>
<evidence type="ECO:0000256" key="1">
    <source>
        <dbReference type="SAM" id="SignalP"/>
    </source>
</evidence>
<gene>
    <name evidence="2" type="ORF">QQX09_04615</name>
</gene>
<keyword evidence="1" id="KW-0732">Signal</keyword>
<comment type="caution">
    <text evidence="2">The sequence shown here is derived from an EMBL/GenBank/DDBJ whole genome shotgun (WGS) entry which is preliminary data.</text>
</comment>